<feature type="domain" description="Ig-like" evidence="3">
    <location>
        <begin position="252"/>
        <end position="338"/>
    </location>
</feature>
<dbReference type="InterPro" id="IPR027273">
    <property type="entry name" value="Neocarzinostatin-like"/>
</dbReference>
<organism evidence="4 5">
    <name type="scientific">Streptomyces bingchenggensis (strain BCW-1)</name>
    <dbReference type="NCBI Taxonomy" id="749414"/>
    <lineage>
        <taxon>Bacteria</taxon>
        <taxon>Bacillati</taxon>
        <taxon>Actinomycetota</taxon>
        <taxon>Actinomycetes</taxon>
        <taxon>Kitasatosporales</taxon>
        <taxon>Streptomycetaceae</taxon>
        <taxon>Streptomyces</taxon>
    </lineage>
</organism>
<name>D7CG89_STRBB</name>
<dbReference type="SUPFAM" id="SSF63829">
    <property type="entry name" value="Calcium-dependent phosphotriesterase"/>
    <property type="match status" value="1"/>
</dbReference>
<keyword evidence="5" id="KW-1185">Reference proteome</keyword>
<evidence type="ECO:0000256" key="2">
    <source>
        <dbReference type="SAM" id="Phobius"/>
    </source>
</evidence>
<dbReference type="Gene3D" id="2.60.40.230">
    <property type="entry name" value="Neocarzinostatin-like"/>
    <property type="match status" value="1"/>
</dbReference>
<dbReference type="Gene3D" id="2.60.40.10">
    <property type="entry name" value="Immunoglobulins"/>
    <property type="match status" value="1"/>
</dbReference>
<dbReference type="InterPro" id="IPR007110">
    <property type="entry name" value="Ig-like_dom"/>
</dbReference>
<dbReference type="PROSITE" id="PS50835">
    <property type="entry name" value="IG_LIKE"/>
    <property type="match status" value="1"/>
</dbReference>
<evidence type="ECO:0000313" key="5">
    <source>
        <dbReference type="Proteomes" id="UP000000377"/>
    </source>
</evidence>
<evidence type="ECO:0000313" key="4">
    <source>
        <dbReference type="EMBL" id="ADI08993.1"/>
    </source>
</evidence>
<dbReference type="InterPro" id="IPR015943">
    <property type="entry name" value="WD40/YVTN_repeat-like_dom_sf"/>
</dbReference>
<keyword evidence="2" id="KW-1133">Transmembrane helix</keyword>
<proteinExistence type="predicted"/>
<sequence length="586" mass="59216">MQYCFSSRSSTLVTTAAAARGVWLTGAAITDIGPGTISPSGGAVLVAQGDALSEIDTATGSVRRTVTLDGGRRLAVDPARKAAWSAGTSGGALRRIDTSGTTAFTVTATAQLPDGAVGFVETDPATGNVWVGVDGSVLVFDRNAKRLATMDGANTGANTGDRATAAAFDTATGRAFVVRQDGGDTGGGDDNNGSLTAYDTTTYKEAAEPVTLAGNHSQSGSAALAVAPGGGTVYVTSPAEGKITKLVRRISPKITQSPTDRSVRPGEKVAFTATAEGEPKPSVRWQISRDGARTWTDVEGATKNAYTFSARTAYDGYRYRAEFTNAGGTTRTAPVTLTVAEEGNDPGSGDGKPSGTKTVTGPEGQKLTVTPVNNLATEGQKLKITGSGYDETKGIYVALCVDNGKGELPTPCIGGVDMTGGSHTSAWISSDPPDYGEELAIPYGTGGTFEVELTVDAKDEYTDCFKATCVLATRADHTRSGDRSQDVKVPVSFVGQPPVDTDDGTGAEDGGTSGSTGGTADDGGTGGDTEGGTDGGTDGAGPSTTAPSGSLAATGVTVLGVAAVAALLIAAGWLVRSRSSRRAVDN</sequence>
<dbReference type="GO" id="GO:0005975">
    <property type="term" value="P:carbohydrate metabolic process"/>
    <property type="evidence" value="ECO:0007669"/>
    <property type="project" value="UniProtKB-ARBA"/>
</dbReference>
<dbReference type="SUPFAM" id="SSF48726">
    <property type="entry name" value="Immunoglobulin"/>
    <property type="match status" value="1"/>
</dbReference>
<evidence type="ECO:0000259" key="3">
    <source>
        <dbReference type="PROSITE" id="PS50835"/>
    </source>
</evidence>
<dbReference type="HOGENOM" id="CLU_465326_0_0_11"/>
<dbReference type="EMBL" id="CP002047">
    <property type="protein sequence ID" value="ADI08993.1"/>
    <property type="molecule type" value="Genomic_DNA"/>
</dbReference>
<dbReference type="InterPro" id="IPR036179">
    <property type="entry name" value="Ig-like_dom_sf"/>
</dbReference>
<feature type="transmembrane region" description="Helical" evidence="2">
    <location>
        <begin position="551"/>
        <end position="575"/>
    </location>
</feature>
<accession>D7CG89</accession>
<dbReference type="SUPFAM" id="SSF49319">
    <property type="entry name" value="Actinoxanthin-like"/>
    <property type="match status" value="1"/>
</dbReference>
<dbReference type="PATRIC" id="fig|749414.3.peg.6056"/>
<dbReference type="Proteomes" id="UP000000377">
    <property type="component" value="Chromosome"/>
</dbReference>
<evidence type="ECO:0000256" key="1">
    <source>
        <dbReference type="SAM" id="MobiDB-lite"/>
    </source>
</evidence>
<dbReference type="eggNOG" id="COG3391">
    <property type="taxonomic scope" value="Bacteria"/>
</dbReference>
<dbReference type="STRING" id="749414.SBI_05873"/>
<dbReference type="Pfam" id="PF07679">
    <property type="entry name" value="I-set"/>
    <property type="match status" value="1"/>
</dbReference>
<keyword evidence="2" id="KW-0472">Membrane</keyword>
<dbReference type="InterPro" id="IPR013098">
    <property type="entry name" value="Ig_I-set"/>
</dbReference>
<dbReference type="Gene3D" id="2.130.10.10">
    <property type="entry name" value="YVTN repeat-like/Quinoprotein amine dehydrogenase"/>
    <property type="match status" value="1"/>
</dbReference>
<protein>
    <recommendedName>
        <fullName evidence="3">Ig-like domain-containing protein</fullName>
    </recommendedName>
</protein>
<gene>
    <name evidence="4" type="ordered locus">SBI_05873</name>
</gene>
<feature type="region of interest" description="Disordered" evidence="1">
    <location>
        <begin position="476"/>
        <end position="548"/>
    </location>
</feature>
<dbReference type="KEGG" id="sbh:SBI_05873"/>
<feature type="compositionally biased region" description="Gly residues" evidence="1">
    <location>
        <begin position="507"/>
        <end position="539"/>
    </location>
</feature>
<keyword evidence="2" id="KW-0812">Transmembrane</keyword>
<feature type="region of interest" description="Disordered" evidence="1">
    <location>
        <begin position="341"/>
        <end position="365"/>
    </location>
</feature>
<reference evidence="4 5" key="1">
    <citation type="journal article" date="2010" name="J. Bacteriol.">
        <title>Genome sequence of the milbemycin-producing bacterium Streptomyces bingchenggensis.</title>
        <authorList>
            <person name="Wang X.J."/>
            <person name="Yan Y.J."/>
            <person name="Zhang B."/>
            <person name="An J."/>
            <person name="Wang J.J."/>
            <person name="Tian J."/>
            <person name="Jiang L."/>
            <person name="Chen Y.H."/>
            <person name="Huang S.X."/>
            <person name="Yin M."/>
            <person name="Zhang J."/>
            <person name="Gao A.L."/>
            <person name="Liu C.X."/>
            <person name="Zhu Z.X."/>
            <person name="Xiang W.S."/>
        </authorList>
    </citation>
    <scope>NUCLEOTIDE SEQUENCE [LARGE SCALE GENOMIC DNA]</scope>
    <source>
        <strain evidence="4 5">BCW-1</strain>
    </source>
</reference>
<dbReference type="AlphaFoldDB" id="D7CG89"/>
<dbReference type="InterPro" id="IPR013783">
    <property type="entry name" value="Ig-like_fold"/>
</dbReference>
<feature type="compositionally biased region" description="Basic and acidic residues" evidence="1">
    <location>
        <begin position="476"/>
        <end position="486"/>
    </location>
</feature>